<dbReference type="OrthoDB" id="247568at2759"/>
<keyword evidence="3" id="KW-1185">Reference proteome</keyword>
<dbReference type="EMBL" id="AUPL01005386">
    <property type="protein sequence ID" value="ESL06932.1"/>
    <property type="molecule type" value="Genomic_DNA"/>
</dbReference>
<reference evidence="2 3" key="1">
    <citation type="submission" date="2013-07" db="EMBL/GenBank/DDBJ databases">
        <authorList>
            <person name="Stoco P.H."/>
            <person name="Wagner G."/>
            <person name="Gerber A."/>
            <person name="Zaha A."/>
            <person name="Thompson C."/>
            <person name="Bartholomeu D.C."/>
            <person name="Luckemeyer D.D."/>
            <person name="Bahia D."/>
            <person name="Loreto E."/>
            <person name="Prestes E.B."/>
            <person name="Lima F.M."/>
            <person name="Rodrigues-Luiz G."/>
            <person name="Vallejo G.A."/>
            <person name="Filho J.F."/>
            <person name="Monteiro K.M."/>
            <person name="Tyler K.M."/>
            <person name="de Almeida L.G."/>
            <person name="Ortiz M.F."/>
            <person name="Siervo M.A."/>
            <person name="de Moraes M.H."/>
            <person name="Cunha O.L."/>
            <person name="Mendonca-Neto R."/>
            <person name="Silva R."/>
            <person name="Teixeira S.M."/>
            <person name="Murta S.M."/>
            <person name="Sincero T.C."/>
            <person name="Mendes T.A."/>
            <person name="Urmenyi T.P."/>
            <person name="Silva V.G."/>
            <person name="da Rocha W.D."/>
            <person name="Andersson B."/>
            <person name="Romanha A.J."/>
            <person name="Steindel M."/>
            <person name="de Vasconcelos A.T."/>
            <person name="Grisard E.C."/>
        </authorList>
    </citation>
    <scope>NUCLEOTIDE SEQUENCE [LARGE SCALE GENOMIC DNA]</scope>
    <source>
        <strain evidence="2 3">SC58</strain>
    </source>
</reference>
<dbReference type="AlphaFoldDB" id="A0A061J0W1"/>
<sequence length="413" mass="42869">MAYFTVYYGNNEAMMFNAECTTGSLVSRMIELLAPHTNGYTRLELLPINFVLEQFRPPTSSTAASRGGPSSHDAVSDTSASTGVAQPSTLKSQPFTGMIPFVGLATRAVESYADAVLGGVTAAAGFTLPASTSASSHSASAGGTSASAGCGAASAGSVVPIMPSPLLQNAYVLLGCRYHPHHQPQPPAPCERFSAVAALGLPTPNITGSKATPTPLRKTYVSDGFTTQQQLATLRRAQIIAAAPIVAMPFSRGSVCSTTAPSGLAAGTFAQGGGFSTDPAILLLHNNGLSLSGASSAVWRRNFSSYLTTQLLPQAGDAPGNAAAAAAVLTGDAERQKETPTNMENSHSDTDTMVTAMLLPSAATGLFKTPMPPITGYDVLWRGARGEHIRLQDALDERVFTDTDTKKKKSKKK</sequence>
<protein>
    <submittedName>
        <fullName evidence="2">Uncharacterized protein</fullName>
    </submittedName>
</protein>
<gene>
    <name evidence="2" type="ORF">TRSC58_05386</name>
</gene>
<evidence type="ECO:0000256" key="1">
    <source>
        <dbReference type="SAM" id="MobiDB-lite"/>
    </source>
</evidence>
<dbReference type="Proteomes" id="UP000031737">
    <property type="component" value="Unassembled WGS sequence"/>
</dbReference>
<proteinExistence type="predicted"/>
<comment type="caution">
    <text evidence="2">The sequence shown here is derived from an EMBL/GenBank/DDBJ whole genome shotgun (WGS) entry which is preliminary data.</text>
</comment>
<feature type="region of interest" description="Disordered" evidence="1">
    <location>
        <begin position="59"/>
        <end position="88"/>
    </location>
</feature>
<evidence type="ECO:0000313" key="2">
    <source>
        <dbReference type="EMBL" id="ESL06932.1"/>
    </source>
</evidence>
<feature type="compositionally biased region" description="Polar residues" evidence="1">
    <location>
        <begin position="76"/>
        <end position="88"/>
    </location>
</feature>
<dbReference type="VEuPathDB" id="TriTrypDB:TRSC58_05386"/>
<evidence type="ECO:0000313" key="3">
    <source>
        <dbReference type="Proteomes" id="UP000031737"/>
    </source>
</evidence>
<accession>A0A061J0W1</accession>
<name>A0A061J0W1_TRYRA</name>
<organism evidence="2 3">
    <name type="scientific">Trypanosoma rangeli SC58</name>
    <dbReference type="NCBI Taxonomy" id="429131"/>
    <lineage>
        <taxon>Eukaryota</taxon>
        <taxon>Discoba</taxon>
        <taxon>Euglenozoa</taxon>
        <taxon>Kinetoplastea</taxon>
        <taxon>Metakinetoplastina</taxon>
        <taxon>Trypanosomatida</taxon>
        <taxon>Trypanosomatidae</taxon>
        <taxon>Trypanosoma</taxon>
        <taxon>Herpetosoma</taxon>
    </lineage>
</organism>